<keyword evidence="4" id="KW-1185">Reference proteome</keyword>
<dbReference type="Gene3D" id="3.40.50.10910">
    <property type="entry name" value="Amidohydrolase"/>
    <property type="match status" value="1"/>
</dbReference>
<dbReference type="EMBL" id="JBBEGM010000004">
    <property type="protein sequence ID" value="MEJ2862189.1"/>
    <property type="molecule type" value="Genomic_DNA"/>
</dbReference>
<dbReference type="PANTHER" id="PTHR43135:SF3">
    <property type="entry name" value="ALPHA-D-RIBOSE 1-METHYLPHOSPHONATE 5-TRIPHOSPHATE DIPHOSPHATASE"/>
    <property type="match status" value="1"/>
</dbReference>
<dbReference type="InterPro" id="IPR006680">
    <property type="entry name" value="Amidohydro-rel"/>
</dbReference>
<reference evidence="3 4" key="1">
    <citation type="submission" date="2024-03" db="EMBL/GenBank/DDBJ databases">
        <title>Actinomycetospora sp. OC33-EN07, a novel actinomycete isolated from wild orchid (Aerides multiflora).</title>
        <authorList>
            <person name="Suriyachadkun C."/>
        </authorList>
    </citation>
    <scope>NUCLEOTIDE SEQUENCE [LARGE SCALE GENOMIC DNA]</scope>
    <source>
        <strain evidence="3 4">OC33-EN07</strain>
    </source>
</reference>
<dbReference type="PANTHER" id="PTHR43135">
    <property type="entry name" value="ALPHA-D-RIBOSE 1-METHYLPHOSPHONATE 5-TRIPHOSPHATE DIPHOSPHATASE"/>
    <property type="match status" value="1"/>
</dbReference>
<dbReference type="Pfam" id="PF01979">
    <property type="entry name" value="Amidohydro_1"/>
    <property type="match status" value="1"/>
</dbReference>
<dbReference type="SUPFAM" id="SSF51556">
    <property type="entry name" value="Metallo-dependent hydrolases"/>
    <property type="match status" value="1"/>
</dbReference>
<protein>
    <submittedName>
        <fullName evidence="3">Amidohydrolase family protein</fullName>
    </submittedName>
</protein>
<name>A0ABU8M4C4_9PSEU</name>
<organism evidence="3 4">
    <name type="scientific">Actinomycetospora flava</name>
    <dbReference type="NCBI Taxonomy" id="3129232"/>
    <lineage>
        <taxon>Bacteria</taxon>
        <taxon>Bacillati</taxon>
        <taxon>Actinomycetota</taxon>
        <taxon>Actinomycetes</taxon>
        <taxon>Pseudonocardiales</taxon>
        <taxon>Pseudonocardiaceae</taxon>
        <taxon>Actinomycetospora</taxon>
    </lineage>
</organism>
<evidence type="ECO:0000256" key="1">
    <source>
        <dbReference type="SAM" id="MobiDB-lite"/>
    </source>
</evidence>
<dbReference type="InterPro" id="IPR051781">
    <property type="entry name" value="Metallo-dep_Hydrolase"/>
</dbReference>
<feature type="domain" description="Amidohydrolase-related" evidence="2">
    <location>
        <begin position="30"/>
        <end position="339"/>
    </location>
</feature>
<gene>
    <name evidence="3" type="ORF">WCD58_13540</name>
</gene>
<dbReference type="InterPro" id="IPR032466">
    <property type="entry name" value="Metal_Hydrolase"/>
</dbReference>
<evidence type="ECO:0000313" key="3">
    <source>
        <dbReference type="EMBL" id="MEJ2862189.1"/>
    </source>
</evidence>
<dbReference type="Proteomes" id="UP001369736">
    <property type="component" value="Unassembled WGS sequence"/>
</dbReference>
<feature type="compositionally biased region" description="Low complexity" evidence="1">
    <location>
        <begin position="82"/>
        <end position="96"/>
    </location>
</feature>
<dbReference type="SUPFAM" id="SSF51338">
    <property type="entry name" value="Composite domain of metallo-dependent hydrolases"/>
    <property type="match status" value="1"/>
</dbReference>
<evidence type="ECO:0000259" key="2">
    <source>
        <dbReference type="Pfam" id="PF01979"/>
    </source>
</evidence>
<comment type="caution">
    <text evidence="3">The sequence shown here is derived from an EMBL/GenBank/DDBJ whole genome shotgun (WGS) entry which is preliminary data.</text>
</comment>
<dbReference type="InterPro" id="IPR011059">
    <property type="entry name" value="Metal-dep_hydrolase_composite"/>
</dbReference>
<dbReference type="Gene3D" id="1.20.58.520">
    <property type="entry name" value="Amidohydrolase"/>
    <property type="match status" value="1"/>
</dbReference>
<evidence type="ECO:0000313" key="4">
    <source>
        <dbReference type="Proteomes" id="UP001369736"/>
    </source>
</evidence>
<dbReference type="RefSeq" id="WP_337703561.1">
    <property type="nucleotide sequence ID" value="NZ_JBBEGM010000004.1"/>
</dbReference>
<dbReference type="Gene3D" id="3.30.110.90">
    <property type="entry name" value="Amidohydrolase"/>
    <property type="match status" value="1"/>
</dbReference>
<sequence>MLRDGVIDDIAPAESVTPVGDVVEGHEHSLIPGLIDTHVHLTDQGELEATARAGVTTVVELGTHPDELIDELRREAPRGRGSDVVSAGSAASAPGSTQTTAMGFPIESAVTDPGDAERYLSWRVDHGSDLIKIIVEDPDATDVPALSPETLAALVDGAHRRGLLTVAHVVTAQSFARALHAGVDVLTHAPLDRVLPPGVLEDMLAAGVVVSPTLVMMRTVTRARLGARAEEAFATCLQAVREMYRAGVPIVAGTDANNTPFAPVAHGSSLHEELGWLRQAGMTAREALNAATGRAAQTFRLTDRGEVAVGQRADLLLVRGAINTDLDTLADPAGVWLAGSRLV</sequence>
<feature type="region of interest" description="Disordered" evidence="1">
    <location>
        <begin position="76"/>
        <end position="100"/>
    </location>
</feature>
<proteinExistence type="predicted"/>
<accession>A0ABU8M4C4</accession>
<dbReference type="Gene3D" id="2.30.40.10">
    <property type="entry name" value="Urease, subunit C, domain 1"/>
    <property type="match status" value="1"/>
</dbReference>